<keyword evidence="6 8" id="KW-1133">Transmembrane helix</keyword>
<dbReference type="PROSITE" id="PS50850">
    <property type="entry name" value="MFS"/>
    <property type="match status" value="1"/>
</dbReference>
<dbReference type="CDD" id="cd17503">
    <property type="entry name" value="MFS_LmrB_MDR_like"/>
    <property type="match status" value="1"/>
</dbReference>
<sequence length="501" mass="55023">MNHDKTATTKIRTGPMFAVMLAGALVAFLNQTLINIALPQLMTHFDISAATANWLTTIFLLVNGIVIPITAFLMERFNTRQLYLASMGLFALGTFLCGIAPSFSVLLIGRVVQAAGAGILFPLITNVIFTIFPPNRRGFAMGIFGIAMNFAPAVGPTLSGWIIQNYSWRVLFFIIFPFALLDFIFAIFIIKKVGKTSRPKLDKLGVILSTIGFGGVLYGFATGGTKGWGSPEVLTMFLVGGISLALFVWRQFTVSHPILEFRIFRYRMFTLTTIINVIATMGMFSGMIIMPIYMQNIRGFTPMESGLMLLPGGILMGIMSPITGKLFDRFGARWLAVSGLAITIITTYLLARLETDTSYSYVVWVYTIRMFGMSILMMPIFTAGLNELALSLNKYGTAMVNTLRMVAGAVGMAFFVSIMTNQGTKHVQEILSQRNISPDNTSQMAMAIKQGSVMGVDDAFMIATGLTIVAFILAFYIRQTSPQEDTITNRLSKKGSLNKQS</sequence>
<dbReference type="GO" id="GO:0005886">
    <property type="term" value="C:plasma membrane"/>
    <property type="evidence" value="ECO:0007669"/>
    <property type="project" value="UniProtKB-SubCell"/>
</dbReference>
<dbReference type="InterPro" id="IPR004638">
    <property type="entry name" value="EmrB-like"/>
</dbReference>
<comment type="subcellular location">
    <subcellularLocation>
        <location evidence="1">Cell membrane</location>
        <topology evidence="1">Multi-pass membrane protein</topology>
    </subcellularLocation>
</comment>
<evidence type="ECO:0000259" key="9">
    <source>
        <dbReference type="PROSITE" id="PS50850"/>
    </source>
</evidence>
<evidence type="ECO:0000256" key="6">
    <source>
        <dbReference type="ARBA" id="ARBA00022989"/>
    </source>
</evidence>
<dbReference type="Pfam" id="PF07690">
    <property type="entry name" value="MFS_1"/>
    <property type="match status" value="1"/>
</dbReference>
<feature type="transmembrane region" description="Helical" evidence="8">
    <location>
        <begin position="233"/>
        <end position="249"/>
    </location>
</feature>
<dbReference type="PANTHER" id="PTHR42718">
    <property type="entry name" value="MAJOR FACILITATOR SUPERFAMILY MULTIDRUG TRANSPORTER MFSC"/>
    <property type="match status" value="1"/>
</dbReference>
<dbReference type="Gene3D" id="1.20.1250.20">
    <property type="entry name" value="MFS general substrate transporter like domains"/>
    <property type="match status" value="1"/>
</dbReference>
<feature type="transmembrane region" description="Helical" evidence="8">
    <location>
        <begin position="398"/>
        <end position="419"/>
    </location>
</feature>
<dbReference type="GO" id="GO:0022857">
    <property type="term" value="F:transmembrane transporter activity"/>
    <property type="evidence" value="ECO:0007669"/>
    <property type="project" value="InterPro"/>
</dbReference>
<evidence type="ECO:0000256" key="1">
    <source>
        <dbReference type="ARBA" id="ARBA00004651"/>
    </source>
</evidence>
<feature type="transmembrane region" description="Helical" evidence="8">
    <location>
        <begin position="269"/>
        <end position="294"/>
    </location>
</feature>
<dbReference type="PANTHER" id="PTHR42718:SF9">
    <property type="entry name" value="MAJOR FACILITATOR SUPERFAMILY MULTIDRUG TRANSPORTER MFSC"/>
    <property type="match status" value="1"/>
</dbReference>
<feature type="transmembrane region" description="Helical" evidence="8">
    <location>
        <begin position="170"/>
        <end position="189"/>
    </location>
</feature>
<keyword evidence="3" id="KW-0813">Transport</keyword>
<evidence type="ECO:0000313" key="10">
    <source>
        <dbReference type="EMBL" id="MDP1453804.1"/>
    </source>
</evidence>
<keyword evidence="5 8" id="KW-0812">Transmembrane</keyword>
<keyword evidence="7 8" id="KW-0472">Membrane</keyword>
<dbReference type="AlphaFoldDB" id="A0AA90P575"/>
<evidence type="ECO:0000256" key="4">
    <source>
        <dbReference type="ARBA" id="ARBA00022475"/>
    </source>
</evidence>
<feature type="transmembrane region" description="Helical" evidence="8">
    <location>
        <begin position="114"/>
        <end position="132"/>
    </location>
</feature>
<evidence type="ECO:0000256" key="7">
    <source>
        <dbReference type="ARBA" id="ARBA00023136"/>
    </source>
</evidence>
<organism evidence="10 11">
    <name type="scientific">Peribacillus frigoritolerans</name>
    <dbReference type="NCBI Taxonomy" id="450367"/>
    <lineage>
        <taxon>Bacteria</taxon>
        <taxon>Bacillati</taxon>
        <taxon>Bacillota</taxon>
        <taxon>Bacilli</taxon>
        <taxon>Bacillales</taxon>
        <taxon>Bacillaceae</taxon>
        <taxon>Peribacillus</taxon>
    </lineage>
</organism>
<dbReference type="Proteomes" id="UP001178275">
    <property type="component" value="Unassembled WGS sequence"/>
</dbReference>
<feature type="domain" description="Major facilitator superfamily (MFS) profile" evidence="9">
    <location>
        <begin position="16"/>
        <end position="482"/>
    </location>
</feature>
<comment type="caution">
    <text evidence="10">The sequence shown here is derived from an EMBL/GenBank/DDBJ whole genome shotgun (WGS) entry which is preliminary data.</text>
</comment>
<dbReference type="EMBL" id="JAUUTW010000032">
    <property type="protein sequence ID" value="MDP1453804.1"/>
    <property type="molecule type" value="Genomic_DNA"/>
</dbReference>
<feature type="transmembrane region" description="Helical" evidence="8">
    <location>
        <begin position="334"/>
        <end position="351"/>
    </location>
</feature>
<feature type="transmembrane region" description="Helical" evidence="8">
    <location>
        <begin position="12"/>
        <end position="34"/>
    </location>
</feature>
<reference evidence="10" key="1">
    <citation type="submission" date="2023-07" db="EMBL/GenBank/DDBJ databases">
        <title>Murine gut Bacillus species.</title>
        <authorList>
            <person name="Gutman E."/>
            <person name="Hashuel R."/>
            <person name="Litvak Y."/>
        </authorList>
    </citation>
    <scope>NUCLEOTIDE SEQUENCE</scope>
    <source>
        <strain evidence="10">RU293</strain>
    </source>
</reference>
<feature type="transmembrane region" description="Helical" evidence="8">
    <location>
        <begin position="139"/>
        <end position="164"/>
    </location>
</feature>
<dbReference type="PRINTS" id="PR01036">
    <property type="entry name" value="TCRTETB"/>
</dbReference>
<feature type="transmembrane region" description="Helical" evidence="8">
    <location>
        <begin position="459"/>
        <end position="477"/>
    </location>
</feature>
<accession>A0AA90P575</accession>
<comment type="similarity">
    <text evidence="2">Belongs to the major facilitator superfamily. EmrB family.</text>
</comment>
<feature type="transmembrane region" description="Helical" evidence="8">
    <location>
        <begin position="82"/>
        <end position="108"/>
    </location>
</feature>
<dbReference type="InterPro" id="IPR036259">
    <property type="entry name" value="MFS_trans_sf"/>
</dbReference>
<proteinExistence type="inferred from homology"/>
<feature type="transmembrane region" description="Helical" evidence="8">
    <location>
        <begin position="54"/>
        <end position="73"/>
    </location>
</feature>
<feature type="transmembrane region" description="Helical" evidence="8">
    <location>
        <begin position="201"/>
        <end position="221"/>
    </location>
</feature>
<dbReference type="NCBIfam" id="TIGR00711">
    <property type="entry name" value="efflux_EmrB"/>
    <property type="match status" value="1"/>
</dbReference>
<feature type="transmembrane region" description="Helical" evidence="8">
    <location>
        <begin position="363"/>
        <end position="386"/>
    </location>
</feature>
<dbReference type="RefSeq" id="WP_305162109.1">
    <property type="nucleotide sequence ID" value="NZ_JAUUTW010000032.1"/>
</dbReference>
<dbReference type="InterPro" id="IPR011701">
    <property type="entry name" value="MFS"/>
</dbReference>
<dbReference type="SUPFAM" id="SSF103473">
    <property type="entry name" value="MFS general substrate transporter"/>
    <property type="match status" value="1"/>
</dbReference>
<evidence type="ECO:0000256" key="2">
    <source>
        <dbReference type="ARBA" id="ARBA00008537"/>
    </source>
</evidence>
<evidence type="ECO:0000256" key="8">
    <source>
        <dbReference type="SAM" id="Phobius"/>
    </source>
</evidence>
<protein>
    <submittedName>
        <fullName evidence="10">DHA2 family efflux MFS transporter permease subunit</fullName>
    </submittedName>
</protein>
<name>A0AA90P575_9BACI</name>
<dbReference type="Gene3D" id="1.20.1720.10">
    <property type="entry name" value="Multidrug resistance protein D"/>
    <property type="match status" value="1"/>
</dbReference>
<feature type="transmembrane region" description="Helical" evidence="8">
    <location>
        <begin position="306"/>
        <end position="327"/>
    </location>
</feature>
<evidence type="ECO:0000256" key="3">
    <source>
        <dbReference type="ARBA" id="ARBA00022448"/>
    </source>
</evidence>
<evidence type="ECO:0000313" key="11">
    <source>
        <dbReference type="Proteomes" id="UP001178275"/>
    </source>
</evidence>
<evidence type="ECO:0000256" key="5">
    <source>
        <dbReference type="ARBA" id="ARBA00022692"/>
    </source>
</evidence>
<gene>
    <name evidence="10" type="ORF">Q8G36_22905</name>
</gene>
<dbReference type="InterPro" id="IPR020846">
    <property type="entry name" value="MFS_dom"/>
</dbReference>
<keyword evidence="4" id="KW-1003">Cell membrane</keyword>